<reference evidence="1 2" key="1">
    <citation type="submission" date="2016-10" db="EMBL/GenBank/DDBJ databases">
        <title>Paenibacillus species isolates.</title>
        <authorList>
            <person name="Beno S.M."/>
        </authorList>
    </citation>
    <scope>NUCLEOTIDE SEQUENCE [LARGE SCALE GENOMIC DNA]</scope>
    <source>
        <strain evidence="1 2">FSL H7-0604</strain>
    </source>
</reference>
<gene>
    <name evidence="1" type="ORF">BJP51_01955</name>
</gene>
<dbReference type="CDD" id="cd00085">
    <property type="entry name" value="HNHc"/>
    <property type="match status" value="1"/>
</dbReference>
<accession>A0A1R0X3I8</accession>
<evidence type="ECO:0000313" key="2">
    <source>
        <dbReference type="Proteomes" id="UP000187465"/>
    </source>
</evidence>
<evidence type="ECO:0008006" key="3">
    <source>
        <dbReference type="Google" id="ProtNLM"/>
    </source>
</evidence>
<dbReference type="AlphaFoldDB" id="A0A1R0X3I8"/>
<dbReference type="Gene3D" id="1.10.30.50">
    <property type="match status" value="1"/>
</dbReference>
<protein>
    <recommendedName>
        <fullName evidence="3">HNH nuclease domain-containing protein</fullName>
    </recommendedName>
</protein>
<proteinExistence type="predicted"/>
<evidence type="ECO:0000313" key="1">
    <source>
        <dbReference type="EMBL" id="OMD27898.1"/>
    </source>
</evidence>
<dbReference type="EMBL" id="MKQP01000034">
    <property type="protein sequence ID" value="OMD27898.1"/>
    <property type="molecule type" value="Genomic_DNA"/>
</dbReference>
<sequence length="308" mass="35974">MIKVTRPTEIPATLVSECAPGGRLEKAIKVYSDYFKSLEVDGEVKSEKIHKFLNYDEPDVRQKLTELFHRKCAYCESFYAGTGLLEIEHFRPKAEVRQDRDVPKQRTGYYWLAWEWKNLLPSCHNCNSVIFQYVVGSDNPEVKVLRGKGNLFPLLDNNKRVINHENSDFLANEIPLLLNPCEDDPKSYLEFSDEGHICPKEIEDSLIYEKGYWSILTYGLDRKDLFIERNYIANLITKQIGRVRRCMTKWMSDNNNNSLEEELIQERDDLYDFMRPERKFSLMASQIIHRFCVDAGLDCPCCITSTIE</sequence>
<dbReference type="InterPro" id="IPR003615">
    <property type="entry name" value="HNH_nuc"/>
</dbReference>
<comment type="caution">
    <text evidence="1">The sequence shown here is derived from an EMBL/GenBank/DDBJ whole genome shotgun (WGS) entry which is preliminary data.</text>
</comment>
<organism evidence="1 2">
    <name type="scientific">Paenibacillus odorifer</name>
    <dbReference type="NCBI Taxonomy" id="189426"/>
    <lineage>
        <taxon>Bacteria</taxon>
        <taxon>Bacillati</taxon>
        <taxon>Bacillota</taxon>
        <taxon>Bacilli</taxon>
        <taxon>Bacillales</taxon>
        <taxon>Paenibacillaceae</taxon>
        <taxon>Paenibacillus</taxon>
    </lineage>
</organism>
<name>A0A1R0X3I8_9BACL</name>
<dbReference type="RefSeq" id="WP_036676980.1">
    <property type="nucleotide sequence ID" value="NZ_MKQP01000034.1"/>
</dbReference>
<dbReference type="Proteomes" id="UP000187465">
    <property type="component" value="Unassembled WGS sequence"/>
</dbReference>